<dbReference type="EMBL" id="BAABAL010000005">
    <property type="protein sequence ID" value="GAA3998331.1"/>
    <property type="molecule type" value="Genomic_DNA"/>
</dbReference>
<evidence type="ECO:0000313" key="3">
    <source>
        <dbReference type="Proteomes" id="UP001501747"/>
    </source>
</evidence>
<evidence type="ECO:0000313" key="2">
    <source>
        <dbReference type="EMBL" id="GAA3998331.1"/>
    </source>
</evidence>
<gene>
    <name evidence="2" type="ORF">GCM10022247_18130</name>
</gene>
<comment type="caution">
    <text evidence="2">The sequence shown here is derived from an EMBL/GenBank/DDBJ whole genome shotgun (WGS) entry which is preliminary data.</text>
</comment>
<dbReference type="Gene3D" id="3.20.20.150">
    <property type="entry name" value="Divalent-metal-dependent TIM barrel enzymes"/>
    <property type="match status" value="1"/>
</dbReference>
<dbReference type="GO" id="GO:0016853">
    <property type="term" value="F:isomerase activity"/>
    <property type="evidence" value="ECO:0007669"/>
    <property type="project" value="UniProtKB-KW"/>
</dbReference>
<dbReference type="InterPro" id="IPR013022">
    <property type="entry name" value="Xyl_isomerase-like_TIM-brl"/>
</dbReference>
<dbReference type="Proteomes" id="UP001501747">
    <property type="component" value="Unassembled WGS sequence"/>
</dbReference>
<keyword evidence="2" id="KW-0413">Isomerase</keyword>
<dbReference type="InterPro" id="IPR036237">
    <property type="entry name" value="Xyl_isomerase-like_sf"/>
</dbReference>
<name>A0ABP7RJB3_9PSEU</name>
<sequence length="255" mass="27702">MIIPGLVSVTFRHLDVPRVVELVTEAGLSAVEWGGDVHVPSGDVETAELVRAQCASAGISVAGYGSYYRAGASDPSEVDRALRTAVALGAPRVRVWAGTWGSRQITPGKRAEVVSALRLCARAAAEEGVEVALEFHRNTLTDTLESTQRLLAEIDMPNVTSYWQPRGAQDTKEAVDEVRALLPRLPTVHVFSWGAGWGENRLPLGERADLWEAVLPELDDDGVDRYALLEFVPDDHPAAFRRDAGTLLGWLNRLG</sequence>
<dbReference type="RefSeq" id="WP_344872594.1">
    <property type="nucleotide sequence ID" value="NZ_BAABAL010000005.1"/>
</dbReference>
<dbReference type="InterPro" id="IPR050312">
    <property type="entry name" value="IolE/XylAMocC-like"/>
</dbReference>
<keyword evidence="3" id="KW-1185">Reference proteome</keyword>
<protein>
    <submittedName>
        <fullName evidence="2">Sugar phosphate isomerase/epimerase</fullName>
    </submittedName>
</protein>
<feature type="domain" description="Xylose isomerase-like TIM barrel" evidence="1">
    <location>
        <begin position="21"/>
        <end position="242"/>
    </location>
</feature>
<dbReference type="PANTHER" id="PTHR12110">
    <property type="entry name" value="HYDROXYPYRUVATE ISOMERASE"/>
    <property type="match status" value="1"/>
</dbReference>
<evidence type="ECO:0000259" key="1">
    <source>
        <dbReference type="Pfam" id="PF01261"/>
    </source>
</evidence>
<accession>A0ABP7RJB3</accession>
<organism evidence="2 3">
    <name type="scientific">Allokutzneria multivorans</name>
    <dbReference type="NCBI Taxonomy" id="1142134"/>
    <lineage>
        <taxon>Bacteria</taxon>
        <taxon>Bacillati</taxon>
        <taxon>Actinomycetota</taxon>
        <taxon>Actinomycetes</taxon>
        <taxon>Pseudonocardiales</taxon>
        <taxon>Pseudonocardiaceae</taxon>
        <taxon>Allokutzneria</taxon>
    </lineage>
</organism>
<dbReference type="Pfam" id="PF01261">
    <property type="entry name" value="AP_endonuc_2"/>
    <property type="match status" value="1"/>
</dbReference>
<dbReference type="PANTHER" id="PTHR12110:SF41">
    <property type="entry name" value="INOSOSE DEHYDRATASE"/>
    <property type="match status" value="1"/>
</dbReference>
<dbReference type="SUPFAM" id="SSF51658">
    <property type="entry name" value="Xylose isomerase-like"/>
    <property type="match status" value="1"/>
</dbReference>
<reference evidence="3" key="1">
    <citation type="journal article" date="2019" name="Int. J. Syst. Evol. Microbiol.">
        <title>The Global Catalogue of Microorganisms (GCM) 10K type strain sequencing project: providing services to taxonomists for standard genome sequencing and annotation.</title>
        <authorList>
            <consortium name="The Broad Institute Genomics Platform"/>
            <consortium name="The Broad Institute Genome Sequencing Center for Infectious Disease"/>
            <person name="Wu L."/>
            <person name="Ma J."/>
        </authorList>
    </citation>
    <scope>NUCLEOTIDE SEQUENCE [LARGE SCALE GENOMIC DNA]</scope>
    <source>
        <strain evidence="3">JCM 17342</strain>
    </source>
</reference>
<proteinExistence type="predicted"/>